<feature type="region of interest" description="Disordered" evidence="1">
    <location>
        <begin position="69"/>
        <end position="101"/>
    </location>
</feature>
<evidence type="ECO:0000313" key="2">
    <source>
        <dbReference type="EMBL" id="MBB6171729.1"/>
    </source>
</evidence>
<gene>
    <name evidence="2" type="ORF">HNR23_001789</name>
</gene>
<reference evidence="2 3" key="1">
    <citation type="submission" date="2020-08" db="EMBL/GenBank/DDBJ databases">
        <title>Sequencing the genomes of 1000 actinobacteria strains.</title>
        <authorList>
            <person name="Klenk H.-P."/>
        </authorList>
    </citation>
    <scope>NUCLEOTIDE SEQUENCE [LARGE SCALE GENOMIC DNA]</scope>
    <source>
        <strain evidence="2 3">DSM 46659</strain>
    </source>
</reference>
<dbReference type="AlphaFoldDB" id="A0A7W9YGH7"/>
<name>A0A7W9YGH7_9ACTN</name>
<dbReference type="RefSeq" id="WP_184074952.1">
    <property type="nucleotide sequence ID" value="NZ_JACHDS010000001.1"/>
</dbReference>
<proteinExistence type="predicted"/>
<accession>A0A7W9YGH7</accession>
<keyword evidence="3" id="KW-1185">Reference proteome</keyword>
<protein>
    <submittedName>
        <fullName evidence="2">Uncharacterized protein</fullName>
    </submittedName>
</protein>
<organism evidence="2 3">
    <name type="scientific">Nocardiopsis mwathae</name>
    <dbReference type="NCBI Taxonomy" id="1472723"/>
    <lineage>
        <taxon>Bacteria</taxon>
        <taxon>Bacillati</taxon>
        <taxon>Actinomycetota</taxon>
        <taxon>Actinomycetes</taxon>
        <taxon>Streptosporangiales</taxon>
        <taxon>Nocardiopsidaceae</taxon>
        <taxon>Nocardiopsis</taxon>
    </lineage>
</organism>
<evidence type="ECO:0000256" key="1">
    <source>
        <dbReference type="SAM" id="MobiDB-lite"/>
    </source>
</evidence>
<dbReference type="Proteomes" id="UP000546642">
    <property type="component" value="Unassembled WGS sequence"/>
</dbReference>
<sequence>MDERAGYPRQPEGDGTTPAIAVRYPDGSVHVPVGLADPATATIACGTDILRPGDEDYEYRAARAIPVEEAQRRPERDPERAAALKAEFKRRFQREPGRRSA</sequence>
<evidence type="ECO:0000313" key="3">
    <source>
        <dbReference type="Proteomes" id="UP000546642"/>
    </source>
</evidence>
<dbReference type="EMBL" id="JACHDS010000001">
    <property type="protein sequence ID" value="MBB6171729.1"/>
    <property type="molecule type" value="Genomic_DNA"/>
</dbReference>
<comment type="caution">
    <text evidence="2">The sequence shown here is derived from an EMBL/GenBank/DDBJ whole genome shotgun (WGS) entry which is preliminary data.</text>
</comment>